<proteinExistence type="predicted"/>
<dbReference type="STRING" id="1045774.SAMN05421872_107167"/>
<dbReference type="InterPro" id="IPR036388">
    <property type="entry name" value="WH-like_DNA-bd_sf"/>
</dbReference>
<dbReference type="AlphaFoldDB" id="A0A1G6TRY1"/>
<evidence type="ECO:0000256" key="1">
    <source>
        <dbReference type="ARBA" id="ARBA00023015"/>
    </source>
</evidence>
<keyword evidence="3" id="KW-0804">Transcription</keyword>
<dbReference type="PROSITE" id="PS50949">
    <property type="entry name" value="HTH_GNTR"/>
    <property type="match status" value="1"/>
</dbReference>
<name>A0A1G6TRY1_9ACTN</name>
<organism evidence="4 5">
    <name type="scientific">Nocardioides lianchengensis</name>
    <dbReference type="NCBI Taxonomy" id="1045774"/>
    <lineage>
        <taxon>Bacteria</taxon>
        <taxon>Bacillati</taxon>
        <taxon>Actinomycetota</taxon>
        <taxon>Actinomycetes</taxon>
        <taxon>Propionibacteriales</taxon>
        <taxon>Nocardioidaceae</taxon>
        <taxon>Nocardioides</taxon>
    </lineage>
</organism>
<dbReference type="InterPro" id="IPR000524">
    <property type="entry name" value="Tscrpt_reg_HTH_GntR"/>
</dbReference>
<dbReference type="CDD" id="cd07377">
    <property type="entry name" value="WHTH_GntR"/>
    <property type="match status" value="1"/>
</dbReference>
<dbReference type="OrthoDB" id="4164516at2"/>
<dbReference type="SMART" id="SM00345">
    <property type="entry name" value="HTH_GNTR"/>
    <property type="match status" value="1"/>
</dbReference>
<dbReference type="Gene3D" id="1.10.10.10">
    <property type="entry name" value="Winged helix-like DNA-binding domain superfamily/Winged helix DNA-binding domain"/>
    <property type="match status" value="1"/>
</dbReference>
<dbReference type="Pfam" id="PF00392">
    <property type="entry name" value="GntR"/>
    <property type="match status" value="1"/>
</dbReference>
<dbReference type="Gene3D" id="1.20.120.530">
    <property type="entry name" value="GntR ligand-binding domain-like"/>
    <property type="match status" value="1"/>
</dbReference>
<dbReference type="GO" id="GO:0003700">
    <property type="term" value="F:DNA-binding transcription factor activity"/>
    <property type="evidence" value="ECO:0007669"/>
    <property type="project" value="InterPro"/>
</dbReference>
<dbReference type="SUPFAM" id="SSF48008">
    <property type="entry name" value="GntR ligand-binding domain-like"/>
    <property type="match status" value="1"/>
</dbReference>
<dbReference type="PRINTS" id="PR00035">
    <property type="entry name" value="HTHGNTR"/>
</dbReference>
<keyword evidence="1" id="KW-0805">Transcription regulation</keyword>
<sequence length="239" mass="26557">MTERATAYRRDGLHGQLVHDLGRQIVTGELPVGAPLPTEEQLGKVYGSGRSAVREATKVLVAKGLVVSKRKVGTIVQPETAWSLLDPDVLAWRYENDPTALHLDHLAEMRVVLEPEAARLAARTKDRTVVRAIQESYHRMEETLDDPDAFIVHDLAFHRAVVEAGGNDLLVHLHSVMEVALAAARQVHTRNVRRNKRTLPAHRAVLDAIVAKDADQASALMREVVTGAAHDIRRDRRTR</sequence>
<dbReference type="PANTHER" id="PTHR43537">
    <property type="entry name" value="TRANSCRIPTIONAL REGULATOR, GNTR FAMILY"/>
    <property type="match status" value="1"/>
</dbReference>
<dbReference type="InterPro" id="IPR008920">
    <property type="entry name" value="TF_FadR/GntR_C"/>
</dbReference>
<evidence type="ECO:0000313" key="5">
    <source>
        <dbReference type="Proteomes" id="UP000199034"/>
    </source>
</evidence>
<protein>
    <submittedName>
        <fullName evidence="4">DNA-binding transcriptional regulator, FadR family</fullName>
    </submittedName>
</protein>
<keyword evidence="5" id="KW-1185">Reference proteome</keyword>
<dbReference type="InterPro" id="IPR011711">
    <property type="entry name" value="GntR_C"/>
</dbReference>
<dbReference type="RefSeq" id="WP_090857117.1">
    <property type="nucleotide sequence ID" value="NZ_FMZM01000007.1"/>
</dbReference>
<dbReference type="Proteomes" id="UP000199034">
    <property type="component" value="Unassembled WGS sequence"/>
</dbReference>
<dbReference type="Pfam" id="PF07729">
    <property type="entry name" value="FCD"/>
    <property type="match status" value="1"/>
</dbReference>
<dbReference type="PANTHER" id="PTHR43537:SF44">
    <property type="entry name" value="GNTR FAMILY REGULATORY PROTEIN"/>
    <property type="match status" value="1"/>
</dbReference>
<evidence type="ECO:0000313" key="4">
    <source>
        <dbReference type="EMBL" id="SDD31674.1"/>
    </source>
</evidence>
<dbReference type="SMART" id="SM00895">
    <property type="entry name" value="FCD"/>
    <property type="match status" value="1"/>
</dbReference>
<evidence type="ECO:0000256" key="2">
    <source>
        <dbReference type="ARBA" id="ARBA00023125"/>
    </source>
</evidence>
<reference evidence="4 5" key="1">
    <citation type="submission" date="2016-10" db="EMBL/GenBank/DDBJ databases">
        <authorList>
            <person name="de Groot N.N."/>
        </authorList>
    </citation>
    <scope>NUCLEOTIDE SEQUENCE [LARGE SCALE GENOMIC DNA]</scope>
    <source>
        <strain evidence="4 5">CGMCC 4.6858</strain>
    </source>
</reference>
<gene>
    <name evidence="4" type="ORF">SAMN05421872_107167</name>
</gene>
<dbReference type="EMBL" id="FMZM01000007">
    <property type="protein sequence ID" value="SDD31674.1"/>
    <property type="molecule type" value="Genomic_DNA"/>
</dbReference>
<keyword evidence="2 4" id="KW-0238">DNA-binding</keyword>
<accession>A0A1G6TRY1</accession>
<dbReference type="InterPro" id="IPR036390">
    <property type="entry name" value="WH_DNA-bd_sf"/>
</dbReference>
<dbReference type="GO" id="GO:0003677">
    <property type="term" value="F:DNA binding"/>
    <property type="evidence" value="ECO:0007669"/>
    <property type="project" value="UniProtKB-KW"/>
</dbReference>
<dbReference type="SUPFAM" id="SSF46785">
    <property type="entry name" value="Winged helix' DNA-binding domain"/>
    <property type="match status" value="1"/>
</dbReference>
<evidence type="ECO:0000256" key="3">
    <source>
        <dbReference type="ARBA" id="ARBA00023163"/>
    </source>
</evidence>